<feature type="non-terminal residue" evidence="2">
    <location>
        <position position="91"/>
    </location>
</feature>
<dbReference type="EMBL" id="MNPL01006467">
    <property type="protein sequence ID" value="OQR75376.1"/>
    <property type="molecule type" value="Genomic_DNA"/>
</dbReference>
<accession>A0A1V9XPG7</accession>
<dbReference type="Pfam" id="PF01431">
    <property type="entry name" value="Peptidase_M13"/>
    <property type="match status" value="1"/>
</dbReference>
<dbReference type="GO" id="GO:0004222">
    <property type="term" value="F:metalloendopeptidase activity"/>
    <property type="evidence" value="ECO:0007669"/>
    <property type="project" value="InterPro"/>
</dbReference>
<dbReference type="InterPro" id="IPR000718">
    <property type="entry name" value="Peptidase_M13"/>
</dbReference>
<dbReference type="GO" id="GO:0005886">
    <property type="term" value="C:plasma membrane"/>
    <property type="evidence" value="ECO:0007669"/>
    <property type="project" value="TreeGrafter"/>
</dbReference>
<reference evidence="2 3" key="1">
    <citation type="journal article" date="2017" name="Gigascience">
        <title>Draft genome of the honey bee ectoparasitic mite, Tropilaelaps mercedesae, is shaped by the parasitic life history.</title>
        <authorList>
            <person name="Dong X."/>
            <person name="Armstrong S.D."/>
            <person name="Xia D."/>
            <person name="Makepeace B.L."/>
            <person name="Darby A.C."/>
            <person name="Kadowaki T."/>
        </authorList>
    </citation>
    <scope>NUCLEOTIDE SEQUENCE [LARGE SCALE GENOMIC DNA]</scope>
    <source>
        <strain evidence="2">Wuxi-XJTLU</strain>
    </source>
</reference>
<gene>
    <name evidence="2" type="ORF">BIW11_08462</name>
</gene>
<feature type="domain" description="Peptidase M13 C-terminal" evidence="1">
    <location>
        <begin position="19"/>
        <end position="89"/>
    </location>
</feature>
<feature type="non-terminal residue" evidence="2">
    <location>
        <position position="1"/>
    </location>
</feature>
<evidence type="ECO:0000259" key="1">
    <source>
        <dbReference type="Pfam" id="PF01431"/>
    </source>
</evidence>
<sequence>TNIGKHGLLEFGFLMKVLVFSKHFPKSVNYGGIGVVIGHEITHGFDDKGRQFDKDGNLQQWWNNQTIETFRSRAECMIEQYSQFTLPGFGN</sequence>
<dbReference type="OrthoDB" id="6475849at2759"/>
<dbReference type="Proteomes" id="UP000192247">
    <property type="component" value="Unassembled WGS sequence"/>
</dbReference>
<dbReference type="STRING" id="418985.A0A1V9XPG7"/>
<dbReference type="Gene3D" id="3.40.390.10">
    <property type="entry name" value="Collagenase (Catalytic Domain)"/>
    <property type="match status" value="1"/>
</dbReference>
<evidence type="ECO:0000313" key="2">
    <source>
        <dbReference type="EMBL" id="OQR75376.1"/>
    </source>
</evidence>
<evidence type="ECO:0000313" key="3">
    <source>
        <dbReference type="Proteomes" id="UP000192247"/>
    </source>
</evidence>
<dbReference type="AlphaFoldDB" id="A0A1V9XPG7"/>
<name>A0A1V9XPG7_9ACAR</name>
<dbReference type="PANTHER" id="PTHR11733:SF241">
    <property type="entry name" value="GH26575P-RELATED"/>
    <property type="match status" value="1"/>
</dbReference>
<dbReference type="InterPro" id="IPR018497">
    <property type="entry name" value="Peptidase_M13_C"/>
</dbReference>
<proteinExistence type="predicted"/>
<dbReference type="InterPro" id="IPR024079">
    <property type="entry name" value="MetalloPept_cat_dom_sf"/>
</dbReference>
<dbReference type="InParanoid" id="A0A1V9XPG7"/>
<organism evidence="2 3">
    <name type="scientific">Tropilaelaps mercedesae</name>
    <dbReference type="NCBI Taxonomy" id="418985"/>
    <lineage>
        <taxon>Eukaryota</taxon>
        <taxon>Metazoa</taxon>
        <taxon>Ecdysozoa</taxon>
        <taxon>Arthropoda</taxon>
        <taxon>Chelicerata</taxon>
        <taxon>Arachnida</taxon>
        <taxon>Acari</taxon>
        <taxon>Parasitiformes</taxon>
        <taxon>Mesostigmata</taxon>
        <taxon>Gamasina</taxon>
        <taxon>Dermanyssoidea</taxon>
        <taxon>Laelapidae</taxon>
        <taxon>Tropilaelaps</taxon>
    </lineage>
</organism>
<protein>
    <submittedName>
        <fullName evidence="2">Endothelin-converting enzyme 1-like</fullName>
    </submittedName>
</protein>
<dbReference type="SUPFAM" id="SSF55486">
    <property type="entry name" value="Metalloproteases ('zincins'), catalytic domain"/>
    <property type="match status" value="1"/>
</dbReference>
<comment type="caution">
    <text evidence="2">The sequence shown here is derived from an EMBL/GenBank/DDBJ whole genome shotgun (WGS) entry which is preliminary data.</text>
</comment>
<dbReference type="PROSITE" id="PS51885">
    <property type="entry name" value="NEPRILYSIN"/>
    <property type="match status" value="1"/>
</dbReference>
<dbReference type="GO" id="GO:0016485">
    <property type="term" value="P:protein processing"/>
    <property type="evidence" value="ECO:0007669"/>
    <property type="project" value="TreeGrafter"/>
</dbReference>
<dbReference type="PANTHER" id="PTHR11733">
    <property type="entry name" value="ZINC METALLOPROTEASE FAMILY M13 NEPRILYSIN-RELATED"/>
    <property type="match status" value="1"/>
</dbReference>
<keyword evidence="3" id="KW-1185">Reference proteome</keyword>